<evidence type="ECO:0000313" key="1">
    <source>
        <dbReference type="EMBL" id="EGF51913.1"/>
    </source>
</evidence>
<dbReference type="PRINTS" id="PR00119">
    <property type="entry name" value="CATATPASE"/>
</dbReference>
<sequence>MRQDYRLLVLDLDGTLTNSKKEISPRNLRTLLHLQQNGVRLVLASGRPTYGIAPLAEQLKMKEYGGYILSYNGGEIIDWRNNELLYKNLLPDDVLPLLYQTATDNGQTILTYDNEFILTENPDDPYVQKEAFLNKMQVRHINHFLQEVPRPLPKCLIVGEPEQLIKTEIELSLCLQTQISVYRSEPYFLELVPLGIDKARSLAVLLKKLNMTCEEMIAIGDGYNDLSMIKYAGVGIAMGNAQEPVKAAADYIAPSNDEDGVAQAIERYFSLIFHPQRHIFTENL</sequence>
<dbReference type="SFLD" id="SFLDG01140">
    <property type="entry name" value="C2.B:_Phosphomannomutase_and_P"/>
    <property type="match status" value="1"/>
</dbReference>
<dbReference type="GO" id="GO:0016791">
    <property type="term" value="F:phosphatase activity"/>
    <property type="evidence" value="ECO:0007669"/>
    <property type="project" value="TreeGrafter"/>
</dbReference>
<gene>
    <name evidence="1" type="ORF">HMPREF9446_03120</name>
</gene>
<dbReference type="RefSeq" id="WP_009126342.1">
    <property type="nucleotide sequence ID" value="NZ_GL882689.1"/>
</dbReference>
<dbReference type="GeneID" id="86050531"/>
<dbReference type="PANTHER" id="PTHR10000">
    <property type="entry name" value="PHOSPHOSERINE PHOSPHATASE"/>
    <property type="match status" value="1"/>
</dbReference>
<dbReference type="SFLD" id="SFLDS00003">
    <property type="entry name" value="Haloacid_Dehalogenase"/>
    <property type="match status" value="1"/>
</dbReference>
<organism evidence="1 2">
    <name type="scientific">Bacteroides fluxus YIT 12057</name>
    <dbReference type="NCBI Taxonomy" id="763034"/>
    <lineage>
        <taxon>Bacteria</taxon>
        <taxon>Pseudomonadati</taxon>
        <taxon>Bacteroidota</taxon>
        <taxon>Bacteroidia</taxon>
        <taxon>Bacteroidales</taxon>
        <taxon>Bacteroidaceae</taxon>
        <taxon>Bacteroides</taxon>
    </lineage>
</organism>
<proteinExistence type="predicted"/>
<name>F3PWI4_9BACE</name>
<dbReference type="PROSITE" id="PS01229">
    <property type="entry name" value="COF_2"/>
    <property type="match status" value="1"/>
</dbReference>
<reference evidence="1 2" key="1">
    <citation type="submission" date="2011-02" db="EMBL/GenBank/DDBJ databases">
        <authorList>
            <person name="Weinstock G."/>
            <person name="Sodergren E."/>
            <person name="Clifton S."/>
            <person name="Fulton L."/>
            <person name="Fulton B."/>
            <person name="Courtney L."/>
            <person name="Fronick C."/>
            <person name="Harrison M."/>
            <person name="Strong C."/>
            <person name="Farmer C."/>
            <person name="Delahaunty K."/>
            <person name="Markovic C."/>
            <person name="Hall O."/>
            <person name="Minx P."/>
            <person name="Tomlinson C."/>
            <person name="Mitreva M."/>
            <person name="Hou S."/>
            <person name="Chen J."/>
            <person name="Wollam A."/>
            <person name="Pepin K.H."/>
            <person name="Johnson M."/>
            <person name="Bhonagiri V."/>
            <person name="Zhang X."/>
            <person name="Suruliraj S."/>
            <person name="Warren W."/>
            <person name="Chinwalla A."/>
            <person name="Mardis E.R."/>
            <person name="Wilson R.K."/>
        </authorList>
    </citation>
    <scope>NUCLEOTIDE SEQUENCE [LARGE SCALE GENOMIC DNA]</scope>
    <source>
        <strain evidence="1 2">YIT 12057</strain>
    </source>
</reference>
<dbReference type="eggNOG" id="COG0561">
    <property type="taxonomic scope" value="Bacteria"/>
</dbReference>
<dbReference type="InterPro" id="IPR036412">
    <property type="entry name" value="HAD-like_sf"/>
</dbReference>
<keyword evidence="2" id="KW-1185">Reference proteome</keyword>
<dbReference type="InterPro" id="IPR000150">
    <property type="entry name" value="Cof"/>
</dbReference>
<dbReference type="GO" id="GO:0000287">
    <property type="term" value="F:magnesium ion binding"/>
    <property type="evidence" value="ECO:0007669"/>
    <property type="project" value="TreeGrafter"/>
</dbReference>
<dbReference type="InterPro" id="IPR023214">
    <property type="entry name" value="HAD_sf"/>
</dbReference>
<accession>F3PWI4</accession>
<dbReference type="Proteomes" id="UP000003416">
    <property type="component" value="Unassembled WGS sequence"/>
</dbReference>
<dbReference type="PANTHER" id="PTHR10000:SF8">
    <property type="entry name" value="HAD SUPERFAMILY HYDROLASE-LIKE, TYPE 3"/>
    <property type="match status" value="1"/>
</dbReference>
<dbReference type="EMBL" id="AFBN01000096">
    <property type="protein sequence ID" value="EGF51913.1"/>
    <property type="molecule type" value="Genomic_DNA"/>
</dbReference>
<dbReference type="GO" id="GO:0005829">
    <property type="term" value="C:cytosol"/>
    <property type="evidence" value="ECO:0007669"/>
    <property type="project" value="TreeGrafter"/>
</dbReference>
<dbReference type="CDD" id="cd07516">
    <property type="entry name" value="HAD_Pase"/>
    <property type="match status" value="1"/>
</dbReference>
<dbReference type="Gene3D" id="3.30.1240.10">
    <property type="match status" value="1"/>
</dbReference>
<dbReference type="SFLD" id="SFLDG01144">
    <property type="entry name" value="C2.B.4:_PGP_Like"/>
    <property type="match status" value="1"/>
</dbReference>
<dbReference type="HOGENOM" id="CLU_044146_0_1_10"/>
<dbReference type="STRING" id="763034.HMPREF9446_03120"/>
<comment type="caution">
    <text evidence="1">The sequence shown here is derived from an EMBL/GenBank/DDBJ whole genome shotgun (WGS) entry which is preliminary data.</text>
</comment>
<evidence type="ECO:0000313" key="2">
    <source>
        <dbReference type="Proteomes" id="UP000003416"/>
    </source>
</evidence>
<dbReference type="InterPro" id="IPR006379">
    <property type="entry name" value="HAD-SF_hydro_IIB"/>
</dbReference>
<keyword evidence="1" id="KW-0378">Hydrolase</keyword>
<dbReference type="Pfam" id="PF08282">
    <property type="entry name" value="Hydrolase_3"/>
    <property type="match status" value="1"/>
</dbReference>
<dbReference type="SUPFAM" id="SSF56784">
    <property type="entry name" value="HAD-like"/>
    <property type="match status" value="1"/>
</dbReference>
<dbReference type="NCBIfam" id="TIGR00099">
    <property type="entry name" value="Cof-subfamily"/>
    <property type="match status" value="1"/>
</dbReference>
<protein>
    <submittedName>
        <fullName evidence="1">Cof-like hydrolase</fullName>
    </submittedName>
</protein>
<dbReference type="NCBIfam" id="TIGR01484">
    <property type="entry name" value="HAD-SF-IIB"/>
    <property type="match status" value="1"/>
</dbReference>
<dbReference type="Gene3D" id="3.40.50.1000">
    <property type="entry name" value="HAD superfamily/HAD-like"/>
    <property type="match status" value="1"/>
</dbReference>
<dbReference type="AlphaFoldDB" id="F3PWI4"/>